<dbReference type="EMBL" id="AGNL01004118">
    <property type="protein sequence ID" value="EJK73904.1"/>
    <property type="molecule type" value="Genomic_DNA"/>
</dbReference>
<dbReference type="Proteomes" id="UP000266841">
    <property type="component" value="Unassembled WGS sequence"/>
</dbReference>
<dbReference type="OrthoDB" id="44898at2759"/>
<protein>
    <recommendedName>
        <fullName evidence="3">Hexosyltransferase</fullName>
    </recommendedName>
</protein>
<evidence type="ECO:0000313" key="2">
    <source>
        <dbReference type="Proteomes" id="UP000266841"/>
    </source>
</evidence>
<name>K0T9X5_THAOC</name>
<gene>
    <name evidence="1" type="ORF">THAOC_04451</name>
</gene>
<dbReference type="AlphaFoldDB" id="K0T9X5"/>
<accession>K0T9X5</accession>
<evidence type="ECO:0000313" key="1">
    <source>
        <dbReference type="EMBL" id="EJK73904.1"/>
    </source>
</evidence>
<dbReference type="eggNOG" id="ENOG502T6YF">
    <property type="taxonomic scope" value="Eukaryota"/>
</dbReference>
<comment type="caution">
    <text evidence="1">The sequence shown here is derived from an EMBL/GenBank/DDBJ whole genome shotgun (WGS) entry which is preliminary data.</text>
</comment>
<dbReference type="OMA" id="YPETTIC"/>
<reference evidence="1 2" key="1">
    <citation type="journal article" date="2012" name="Genome Biol.">
        <title>Genome and low-iron response of an oceanic diatom adapted to chronic iron limitation.</title>
        <authorList>
            <person name="Lommer M."/>
            <person name="Specht M."/>
            <person name="Roy A.S."/>
            <person name="Kraemer L."/>
            <person name="Andreson R."/>
            <person name="Gutowska M.A."/>
            <person name="Wolf J."/>
            <person name="Bergner S.V."/>
            <person name="Schilhabel M.B."/>
            <person name="Klostermeier U.C."/>
            <person name="Beiko R.G."/>
            <person name="Rosenstiel P."/>
            <person name="Hippler M."/>
            <person name="Laroche J."/>
        </authorList>
    </citation>
    <scope>NUCLEOTIDE SEQUENCE [LARGE SCALE GENOMIC DNA]</scope>
    <source>
        <strain evidence="1 2">CCMP1005</strain>
    </source>
</reference>
<organism evidence="1 2">
    <name type="scientific">Thalassiosira oceanica</name>
    <name type="common">Marine diatom</name>
    <dbReference type="NCBI Taxonomy" id="159749"/>
    <lineage>
        <taxon>Eukaryota</taxon>
        <taxon>Sar</taxon>
        <taxon>Stramenopiles</taxon>
        <taxon>Ochrophyta</taxon>
        <taxon>Bacillariophyta</taxon>
        <taxon>Coscinodiscophyceae</taxon>
        <taxon>Thalassiosirophycidae</taxon>
        <taxon>Thalassiosirales</taxon>
        <taxon>Thalassiosiraceae</taxon>
        <taxon>Thalassiosira</taxon>
    </lineage>
</organism>
<sequence length="400" mass="46064">MKLGVEGRRRDGAFALHLNTTSGLTRRGRTCRILTAFLIFVANSLYRLNQASFLSSSFHALDHHNQTTETAPLVRRATETVPLVRREWERMLFGIFSFDSPNEVELRQVNRDTHLSYFRRAHRDAGSSDAICSLKEIFDNATLAMDPESCRREEYCVGGENEVLVRGHRVWRDGHLQVDAALDSPGCNVSETLANEMRVYNDMTVLSIPENHELGKTDTWFTYATMLTLRPELQIGFVGKMDSDTFVRWPVFFQYLELNWRRQIGTKPFIYGGWAIYKEVCSGKVWGRVCADPAFIADAFTTGAIAYLSTPLAQHVFLNGTTLQRKRDVWIEGEDMQLANMAYSDPNRTPFIINHRRGRYGRKINVHCFSDAERCRREYYESYPEQRLSRNHSRGRPLPA</sequence>
<proteinExistence type="predicted"/>
<evidence type="ECO:0008006" key="3">
    <source>
        <dbReference type="Google" id="ProtNLM"/>
    </source>
</evidence>
<keyword evidence="2" id="KW-1185">Reference proteome</keyword>